<proteinExistence type="predicted"/>
<dbReference type="Proteomes" id="UP000481109">
    <property type="component" value="Unassembled WGS sequence"/>
</dbReference>
<evidence type="ECO:0000313" key="1">
    <source>
        <dbReference type="EMBL" id="NGO75703.1"/>
    </source>
</evidence>
<accession>A0A6G4XEP0</accession>
<comment type="caution">
    <text evidence="1">The sequence shown here is derived from an EMBL/GenBank/DDBJ whole genome shotgun (WGS) entry which is preliminary data.</text>
</comment>
<organism evidence="1 2">
    <name type="scientific">Streptomyces mesophilus</name>
    <dbReference type="NCBI Taxonomy" id="1775132"/>
    <lineage>
        <taxon>Bacteria</taxon>
        <taxon>Bacillati</taxon>
        <taxon>Actinomycetota</taxon>
        <taxon>Actinomycetes</taxon>
        <taxon>Kitasatosporales</taxon>
        <taxon>Streptomycetaceae</taxon>
        <taxon>Streptomyces</taxon>
    </lineage>
</organism>
<dbReference type="EMBL" id="JAAKZW010000019">
    <property type="protein sequence ID" value="NGO75703.1"/>
    <property type="molecule type" value="Genomic_DNA"/>
</dbReference>
<sequence>MSISVGLSLDVSGLQPGEQTARVTQALTEFLIKYDLDRDVSVDTKPDPGCVFAWTEFPIIVTRFGAWSDKLEESWRETLHAIAPDAQFALRWSFEDDDEEY</sequence>
<protein>
    <submittedName>
        <fullName evidence="1">Uncharacterized protein</fullName>
    </submittedName>
</protein>
<name>A0A6G4XEP0_9ACTN</name>
<evidence type="ECO:0000313" key="2">
    <source>
        <dbReference type="Proteomes" id="UP000481109"/>
    </source>
</evidence>
<dbReference type="AlphaFoldDB" id="A0A6G4XEP0"/>
<dbReference type="RefSeq" id="WP_165331219.1">
    <property type="nucleotide sequence ID" value="NZ_JAAKZW010000019.1"/>
</dbReference>
<gene>
    <name evidence="1" type="ORF">G6045_08415</name>
</gene>
<reference evidence="1 2" key="1">
    <citation type="submission" date="2020-02" db="EMBL/GenBank/DDBJ databases">
        <title>Whole-genome analyses of novel actinobacteria.</title>
        <authorList>
            <person name="Sahin N."/>
            <person name="Tokatli A."/>
        </authorList>
    </citation>
    <scope>NUCLEOTIDE SEQUENCE [LARGE SCALE GENOMIC DNA]</scope>
    <source>
        <strain evidence="1 2">YC504</strain>
    </source>
</reference>
<keyword evidence="2" id="KW-1185">Reference proteome</keyword>